<comment type="caution">
    <text evidence="1">The sequence shown here is derived from an EMBL/GenBank/DDBJ whole genome shotgun (WGS) entry which is preliminary data.</text>
</comment>
<dbReference type="Proteomes" id="UP000324222">
    <property type="component" value="Unassembled WGS sequence"/>
</dbReference>
<keyword evidence="2" id="KW-1185">Reference proteome</keyword>
<evidence type="ECO:0000313" key="2">
    <source>
        <dbReference type="Proteomes" id="UP000324222"/>
    </source>
</evidence>
<gene>
    <name evidence="1" type="ORF">E2C01_088170</name>
</gene>
<name>A0A5B7JL77_PORTR</name>
<dbReference type="EMBL" id="VSRR010093426">
    <property type="protein sequence ID" value="MPC93054.1"/>
    <property type="molecule type" value="Genomic_DNA"/>
</dbReference>
<accession>A0A5B7JL77</accession>
<proteinExistence type="predicted"/>
<reference evidence="1 2" key="1">
    <citation type="submission" date="2019-05" db="EMBL/GenBank/DDBJ databases">
        <title>Another draft genome of Portunus trituberculatus and its Hox gene families provides insights of decapod evolution.</title>
        <authorList>
            <person name="Jeong J.-H."/>
            <person name="Song I."/>
            <person name="Kim S."/>
            <person name="Choi T."/>
            <person name="Kim D."/>
            <person name="Ryu S."/>
            <person name="Kim W."/>
        </authorList>
    </citation>
    <scope>NUCLEOTIDE SEQUENCE [LARGE SCALE GENOMIC DNA]</scope>
    <source>
        <tissue evidence="1">Muscle</tissue>
    </source>
</reference>
<dbReference type="AlphaFoldDB" id="A0A5B7JL77"/>
<evidence type="ECO:0000313" key="1">
    <source>
        <dbReference type="EMBL" id="MPC93054.1"/>
    </source>
</evidence>
<sequence length="67" mass="7059">MDTHADTSHCLEMVFKGHPAASSVVQRLVSSPPALLVGPRSYMIRCSLHAPSGSQGGGQVLQEKRSG</sequence>
<protein>
    <submittedName>
        <fullName evidence="1">Uncharacterized protein</fullName>
    </submittedName>
</protein>
<organism evidence="1 2">
    <name type="scientific">Portunus trituberculatus</name>
    <name type="common">Swimming crab</name>
    <name type="synonym">Neptunus trituberculatus</name>
    <dbReference type="NCBI Taxonomy" id="210409"/>
    <lineage>
        <taxon>Eukaryota</taxon>
        <taxon>Metazoa</taxon>
        <taxon>Ecdysozoa</taxon>
        <taxon>Arthropoda</taxon>
        <taxon>Crustacea</taxon>
        <taxon>Multicrustacea</taxon>
        <taxon>Malacostraca</taxon>
        <taxon>Eumalacostraca</taxon>
        <taxon>Eucarida</taxon>
        <taxon>Decapoda</taxon>
        <taxon>Pleocyemata</taxon>
        <taxon>Brachyura</taxon>
        <taxon>Eubrachyura</taxon>
        <taxon>Portunoidea</taxon>
        <taxon>Portunidae</taxon>
        <taxon>Portuninae</taxon>
        <taxon>Portunus</taxon>
    </lineage>
</organism>